<dbReference type="GO" id="GO:0004497">
    <property type="term" value="F:monooxygenase activity"/>
    <property type="evidence" value="ECO:0007669"/>
    <property type="project" value="UniProtKB-KW"/>
</dbReference>
<dbReference type="GO" id="GO:0005506">
    <property type="term" value="F:iron ion binding"/>
    <property type="evidence" value="ECO:0007669"/>
    <property type="project" value="InterPro"/>
</dbReference>
<feature type="chain" id="PRO_5034636287" evidence="15">
    <location>
        <begin position="24"/>
        <end position="518"/>
    </location>
</feature>
<gene>
    <name evidence="16" type="ORF">OBBRIDRAFT_728787</name>
</gene>
<dbReference type="Pfam" id="PF00067">
    <property type="entry name" value="p450"/>
    <property type="match status" value="1"/>
</dbReference>
<comment type="similarity">
    <text evidence="4 14">Belongs to the cytochrome P450 family.</text>
</comment>
<keyword evidence="5 13" id="KW-0349">Heme</keyword>
<evidence type="ECO:0000256" key="5">
    <source>
        <dbReference type="ARBA" id="ARBA00022617"/>
    </source>
</evidence>
<evidence type="ECO:0000256" key="13">
    <source>
        <dbReference type="PIRSR" id="PIRSR602401-1"/>
    </source>
</evidence>
<name>A0A8E2B085_9APHY</name>
<dbReference type="InterPro" id="IPR002401">
    <property type="entry name" value="Cyt_P450_E_grp-I"/>
</dbReference>
<dbReference type="Gene3D" id="1.10.630.10">
    <property type="entry name" value="Cytochrome P450"/>
    <property type="match status" value="1"/>
</dbReference>
<keyword evidence="12" id="KW-0472">Membrane</keyword>
<reference evidence="16 17" key="1">
    <citation type="submission" date="2016-07" db="EMBL/GenBank/DDBJ databases">
        <title>Draft genome of the white-rot fungus Obba rivulosa 3A-2.</title>
        <authorList>
            <consortium name="DOE Joint Genome Institute"/>
            <person name="Miettinen O."/>
            <person name="Riley R."/>
            <person name="Acob R."/>
            <person name="Barry K."/>
            <person name="Cullen D."/>
            <person name="De Vries R."/>
            <person name="Hainaut M."/>
            <person name="Hatakka A."/>
            <person name="Henrissat B."/>
            <person name="Hilden K."/>
            <person name="Kuo R."/>
            <person name="Labutti K."/>
            <person name="Lipzen A."/>
            <person name="Makela M.R."/>
            <person name="Sandor L."/>
            <person name="Spatafora J.W."/>
            <person name="Grigoriev I.V."/>
            <person name="Hibbett D.S."/>
        </authorList>
    </citation>
    <scope>NUCLEOTIDE SEQUENCE [LARGE SCALE GENOMIC DNA]</scope>
    <source>
        <strain evidence="16 17">3A-2</strain>
    </source>
</reference>
<dbReference type="PRINTS" id="PR00463">
    <property type="entry name" value="EP450I"/>
</dbReference>
<protein>
    <submittedName>
        <fullName evidence="16">CyP450 monooxygenase</fullName>
    </submittedName>
</protein>
<evidence type="ECO:0000256" key="11">
    <source>
        <dbReference type="ARBA" id="ARBA00023033"/>
    </source>
</evidence>
<evidence type="ECO:0000256" key="1">
    <source>
        <dbReference type="ARBA" id="ARBA00001971"/>
    </source>
</evidence>
<dbReference type="InterPro" id="IPR050364">
    <property type="entry name" value="Cytochrome_P450_fung"/>
</dbReference>
<keyword evidence="17" id="KW-1185">Reference proteome</keyword>
<feature type="binding site" description="axial binding residue" evidence="13">
    <location>
        <position position="444"/>
    </location>
    <ligand>
        <name>heme</name>
        <dbReference type="ChEBI" id="CHEBI:30413"/>
    </ligand>
    <ligandPart>
        <name>Fe</name>
        <dbReference type="ChEBI" id="CHEBI:18248"/>
    </ligandPart>
</feature>
<dbReference type="InterPro" id="IPR017972">
    <property type="entry name" value="Cyt_P450_CS"/>
</dbReference>
<evidence type="ECO:0000256" key="3">
    <source>
        <dbReference type="ARBA" id="ARBA00005179"/>
    </source>
</evidence>
<evidence type="ECO:0000256" key="7">
    <source>
        <dbReference type="ARBA" id="ARBA00022723"/>
    </source>
</evidence>
<comment type="pathway">
    <text evidence="3">Secondary metabolite biosynthesis.</text>
</comment>
<proteinExistence type="inferred from homology"/>
<dbReference type="InterPro" id="IPR036396">
    <property type="entry name" value="Cyt_P450_sf"/>
</dbReference>
<organism evidence="16 17">
    <name type="scientific">Obba rivulosa</name>
    <dbReference type="NCBI Taxonomy" id="1052685"/>
    <lineage>
        <taxon>Eukaryota</taxon>
        <taxon>Fungi</taxon>
        <taxon>Dikarya</taxon>
        <taxon>Basidiomycota</taxon>
        <taxon>Agaricomycotina</taxon>
        <taxon>Agaricomycetes</taxon>
        <taxon>Polyporales</taxon>
        <taxon>Gelatoporiaceae</taxon>
        <taxon>Obba</taxon>
    </lineage>
</organism>
<evidence type="ECO:0000256" key="15">
    <source>
        <dbReference type="SAM" id="SignalP"/>
    </source>
</evidence>
<evidence type="ECO:0000256" key="2">
    <source>
        <dbReference type="ARBA" id="ARBA00004167"/>
    </source>
</evidence>
<keyword evidence="9 14" id="KW-0560">Oxidoreductase</keyword>
<keyword evidence="15" id="KW-0732">Signal</keyword>
<dbReference type="SUPFAM" id="SSF48264">
    <property type="entry name" value="Cytochrome P450"/>
    <property type="match status" value="1"/>
</dbReference>
<evidence type="ECO:0000256" key="14">
    <source>
        <dbReference type="RuleBase" id="RU000461"/>
    </source>
</evidence>
<evidence type="ECO:0000313" key="16">
    <source>
        <dbReference type="EMBL" id="OCH91460.1"/>
    </source>
</evidence>
<dbReference type="Proteomes" id="UP000250043">
    <property type="component" value="Unassembled WGS sequence"/>
</dbReference>
<evidence type="ECO:0000256" key="12">
    <source>
        <dbReference type="ARBA" id="ARBA00023136"/>
    </source>
</evidence>
<evidence type="ECO:0000256" key="6">
    <source>
        <dbReference type="ARBA" id="ARBA00022692"/>
    </source>
</evidence>
<dbReference type="InterPro" id="IPR001128">
    <property type="entry name" value="Cyt_P450"/>
</dbReference>
<dbReference type="GO" id="GO:0020037">
    <property type="term" value="F:heme binding"/>
    <property type="evidence" value="ECO:0007669"/>
    <property type="project" value="InterPro"/>
</dbReference>
<dbReference type="GO" id="GO:0016705">
    <property type="term" value="F:oxidoreductase activity, acting on paired donors, with incorporation or reduction of molecular oxygen"/>
    <property type="evidence" value="ECO:0007669"/>
    <property type="project" value="InterPro"/>
</dbReference>
<evidence type="ECO:0000256" key="9">
    <source>
        <dbReference type="ARBA" id="ARBA00023002"/>
    </source>
</evidence>
<dbReference type="PANTHER" id="PTHR46300">
    <property type="entry name" value="P450, PUTATIVE (EUROFUNG)-RELATED-RELATED"/>
    <property type="match status" value="1"/>
</dbReference>
<comment type="subcellular location">
    <subcellularLocation>
        <location evidence="2">Membrane</location>
        <topology evidence="2">Single-pass membrane protein</topology>
    </subcellularLocation>
</comment>
<sequence length="518" mass="58939">MPLTTAAVLPLLALFFVFWWKHARSPAGKYRSLPLPPGPRPLSFIGNVLDMSKELPWEEYSRWAKNMVCDIIHMQALGQSIIILNSLDYVVDLFEKRSTNYSDRFHTEIIKLVDMDWNTAIMKYGDGWRQHRRLLHQFLNQRACHAYEPQLREGAQKVLKHLRHQPKEFAYHIPYDMGATILSMTYGIEVAEKDDKYLAMAQQTVDAAAEGLIPGSFWVDFLPWLQHIPPWMPGTGWQKKVAQWRAGQTAVRKSTWQDRVNYDPSPSLATKMAERMCHLEGQAYAQAEEIAENVCGVIFPGARFQKEVSTSTILSFIQAMVLYPEVQKRAQKQLDSVVGPARLPDFSDRASLPYICAIQKESLRWQPVVPLGFAHRCLTDDEYKGYLIPEGSLVMQNSWAILRDPEAYPKPEAFKPERFLKDGQLNLAVRDPSVAAFGGGRRICPGRHFADMLLFINIACILHTFDITPALDGQGNPIRTEPRMSSGTISHPLPFECTITPREDRAEALRFSENHSGS</sequence>
<evidence type="ECO:0000256" key="4">
    <source>
        <dbReference type="ARBA" id="ARBA00010617"/>
    </source>
</evidence>
<keyword evidence="7 13" id="KW-0479">Metal-binding</keyword>
<comment type="cofactor">
    <cofactor evidence="1 13">
        <name>heme</name>
        <dbReference type="ChEBI" id="CHEBI:30413"/>
    </cofactor>
</comment>
<keyword evidence="6" id="KW-0812">Transmembrane</keyword>
<keyword evidence="10 13" id="KW-0408">Iron</keyword>
<dbReference type="PRINTS" id="PR00385">
    <property type="entry name" value="P450"/>
</dbReference>
<dbReference type="EMBL" id="KV722385">
    <property type="protein sequence ID" value="OCH91460.1"/>
    <property type="molecule type" value="Genomic_DNA"/>
</dbReference>
<keyword evidence="8" id="KW-1133">Transmembrane helix</keyword>
<evidence type="ECO:0000256" key="10">
    <source>
        <dbReference type="ARBA" id="ARBA00023004"/>
    </source>
</evidence>
<evidence type="ECO:0000256" key="8">
    <source>
        <dbReference type="ARBA" id="ARBA00022989"/>
    </source>
</evidence>
<feature type="signal peptide" evidence="15">
    <location>
        <begin position="1"/>
        <end position="23"/>
    </location>
</feature>
<dbReference type="GO" id="GO:0016020">
    <property type="term" value="C:membrane"/>
    <property type="evidence" value="ECO:0007669"/>
    <property type="project" value="UniProtKB-SubCell"/>
</dbReference>
<dbReference type="AlphaFoldDB" id="A0A8E2B085"/>
<accession>A0A8E2B085</accession>
<evidence type="ECO:0000313" key="17">
    <source>
        <dbReference type="Proteomes" id="UP000250043"/>
    </source>
</evidence>
<dbReference type="OrthoDB" id="2789670at2759"/>
<keyword evidence="11 14" id="KW-0503">Monooxygenase</keyword>
<dbReference type="PROSITE" id="PS00086">
    <property type="entry name" value="CYTOCHROME_P450"/>
    <property type="match status" value="1"/>
</dbReference>
<dbReference type="CDD" id="cd11065">
    <property type="entry name" value="CYP64-like"/>
    <property type="match status" value="1"/>
</dbReference>
<dbReference type="PANTHER" id="PTHR46300:SF7">
    <property type="entry name" value="P450, PUTATIVE (EUROFUNG)-RELATED"/>
    <property type="match status" value="1"/>
</dbReference>